<evidence type="ECO:0000313" key="1">
    <source>
        <dbReference type="EMBL" id="CAG6631716.1"/>
    </source>
</evidence>
<proteinExistence type="predicted"/>
<dbReference type="EMBL" id="HBUF01077727">
    <property type="protein sequence ID" value="CAG6631716.1"/>
    <property type="molecule type" value="Transcribed_RNA"/>
</dbReference>
<reference evidence="1" key="1">
    <citation type="submission" date="2021-05" db="EMBL/GenBank/DDBJ databases">
        <authorList>
            <person name="Alioto T."/>
            <person name="Alioto T."/>
            <person name="Gomez Garrido J."/>
        </authorList>
    </citation>
    <scope>NUCLEOTIDE SEQUENCE</scope>
</reference>
<protein>
    <recommendedName>
        <fullName evidence="2">Reverse transcriptase</fullName>
    </recommendedName>
</protein>
<dbReference type="AlphaFoldDB" id="A0A8D8QGZ8"/>
<accession>A0A8D8QGZ8</accession>
<evidence type="ECO:0008006" key="2">
    <source>
        <dbReference type="Google" id="ProtNLM"/>
    </source>
</evidence>
<name>A0A8D8QGZ8_9HEMI</name>
<sequence length="105" mass="11492">MIHAHMSCRLIALEKNPGVRPIGIGECLTRILSECIIEVSKHDVKEVCQADQLCSGLNSGIEGAVRAMSQVFESKCLPNSKWGLLVMDAKNAFNVANRQLALWQG</sequence>
<organism evidence="1">
    <name type="scientific">Cacopsylla melanoneura</name>
    <dbReference type="NCBI Taxonomy" id="428564"/>
    <lineage>
        <taxon>Eukaryota</taxon>
        <taxon>Metazoa</taxon>
        <taxon>Ecdysozoa</taxon>
        <taxon>Arthropoda</taxon>
        <taxon>Hexapoda</taxon>
        <taxon>Insecta</taxon>
        <taxon>Pterygota</taxon>
        <taxon>Neoptera</taxon>
        <taxon>Paraneoptera</taxon>
        <taxon>Hemiptera</taxon>
        <taxon>Sternorrhyncha</taxon>
        <taxon>Psylloidea</taxon>
        <taxon>Psyllidae</taxon>
        <taxon>Psyllinae</taxon>
        <taxon>Cacopsylla</taxon>
    </lineage>
</organism>
<dbReference type="EMBL" id="HBUF01077726">
    <property type="protein sequence ID" value="CAG6631715.1"/>
    <property type="molecule type" value="Transcribed_RNA"/>
</dbReference>